<protein>
    <submittedName>
        <fullName evidence="1">Uncharacterized protein</fullName>
    </submittedName>
</protein>
<organism evidence="1 2">
    <name type="scientific">Candidatus Nitrospira inopinata</name>
    <dbReference type="NCBI Taxonomy" id="1715989"/>
    <lineage>
        <taxon>Bacteria</taxon>
        <taxon>Pseudomonadati</taxon>
        <taxon>Nitrospirota</taxon>
        <taxon>Nitrospiria</taxon>
        <taxon>Nitrospirales</taxon>
        <taxon>Nitrospiraceae</taxon>
        <taxon>Nitrospira</taxon>
    </lineage>
</organism>
<accession>A0A0S4KUL8</accession>
<sequence>MNSMQIERAVTNTAGMYGAIRGAIGSQLPEIPALDLAVLPEPEEPT</sequence>
<reference evidence="2" key="1">
    <citation type="submission" date="2015-09" db="EMBL/GenBank/DDBJ databases">
        <authorList>
            <person name="Daims H."/>
        </authorList>
    </citation>
    <scope>NUCLEOTIDE SEQUENCE [LARGE SCALE GENOMIC DNA]</scope>
</reference>
<dbReference type="Proteomes" id="UP000066284">
    <property type="component" value="Chromosome 1"/>
</dbReference>
<keyword evidence="2" id="KW-1185">Reference proteome</keyword>
<gene>
    <name evidence="1" type="ORF">NITINOP_1052</name>
</gene>
<dbReference type="STRING" id="1715989.NITINOP_1052"/>
<dbReference type="EMBL" id="LN885086">
    <property type="protein sequence ID" value="CUQ66027.1"/>
    <property type="molecule type" value="Genomic_DNA"/>
</dbReference>
<dbReference type="KEGG" id="nio:NITINOP_1052"/>
<dbReference type="RefSeq" id="WP_158023223.1">
    <property type="nucleotide sequence ID" value="NZ_LN885086.1"/>
</dbReference>
<proteinExistence type="predicted"/>
<name>A0A0S4KUL8_9BACT</name>
<evidence type="ECO:0000313" key="1">
    <source>
        <dbReference type="EMBL" id="CUQ66027.1"/>
    </source>
</evidence>
<dbReference type="AlphaFoldDB" id="A0A0S4KUL8"/>
<evidence type="ECO:0000313" key="2">
    <source>
        <dbReference type="Proteomes" id="UP000066284"/>
    </source>
</evidence>